<reference evidence="1" key="1">
    <citation type="journal article" date="2020" name="Stud. Mycol.">
        <title>101 Dothideomycetes genomes: a test case for predicting lifestyles and emergence of pathogens.</title>
        <authorList>
            <person name="Haridas S."/>
            <person name="Albert R."/>
            <person name="Binder M."/>
            <person name="Bloem J."/>
            <person name="Labutti K."/>
            <person name="Salamov A."/>
            <person name="Andreopoulos B."/>
            <person name="Baker S."/>
            <person name="Barry K."/>
            <person name="Bills G."/>
            <person name="Bluhm B."/>
            <person name="Cannon C."/>
            <person name="Castanera R."/>
            <person name="Culley D."/>
            <person name="Daum C."/>
            <person name="Ezra D."/>
            <person name="Gonzalez J."/>
            <person name="Henrissat B."/>
            <person name="Kuo A."/>
            <person name="Liang C."/>
            <person name="Lipzen A."/>
            <person name="Lutzoni F."/>
            <person name="Magnuson J."/>
            <person name="Mondo S."/>
            <person name="Nolan M."/>
            <person name="Ohm R."/>
            <person name="Pangilinan J."/>
            <person name="Park H.-J."/>
            <person name="Ramirez L."/>
            <person name="Alfaro M."/>
            <person name="Sun H."/>
            <person name="Tritt A."/>
            <person name="Yoshinaga Y."/>
            <person name="Zwiers L.-H."/>
            <person name="Turgeon B."/>
            <person name="Goodwin S."/>
            <person name="Spatafora J."/>
            <person name="Crous P."/>
            <person name="Grigoriev I."/>
        </authorList>
    </citation>
    <scope>NUCLEOTIDE SEQUENCE</scope>
    <source>
        <strain evidence="1">CBS 473.64</strain>
    </source>
</reference>
<accession>A0A6A6RMA7</accession>
<gene>
    <name evidence="1" type="ORF">P280DRAFT_510130</name>
</gene>
<dbReference type="Proteomes" id="UP000799753">
    <property type="component" value="Unassembled WGS sequence"/>
</dbReference>
<dbReference type="EMBL" id="MU006796">
    <property type="protein sequence ID" value="KAF2636799.1"/>
    <property type="molecule type" value="Genomic_DNA"/>
</dbReference>
<proteinExistence type="predicted"/>
<protein>
    <submittedName>
        <fullName evidence="1">Uncharacterized protein</fullName>
    </submittedName>
</protein>
<keyword evidence="2" id="KW-1185">Reference proteome</keyword>
<sequence length="148" mass="16565">MAGNTPTTVSAAIWIYKGAFGLDWSERRHTLLALNFADGSKPTIVQTAGSTRDYRVDKVDDYRPEISDNVVGNVNLGALLVEISKDELVSFLLKTPVDNTIDDWNSHHWVAEAMERMVQAGYLTRETLDRGTDEMADIIVDAKDEHLR</sequence>
<organism evidence="1 2">
    <name type="scientific">Massarina eburnea CBS 473.64</name>
    <dbReference type="NCBI Taxonomy" id="1395130"/>
    <lineage>
        <taxon>Eukaryota</taxon>
        <taxon>Fungi</taxon>
        <taxon>Dikarya</taxon>
        <taxon>Ascomycota</taxon>
        <taxon>Pezizomycotina</taxon>
        <taxon>Dothideomycetes</taxon>
        <taxon>Pleosporomycetidae</taxon>
        <taxon>Pleosporales</taxon>
        <taxon>Massarineae</taxon>
        <taxon>Massarinaceae</taxon>
        <taxon>Massarina</taxon>
    </lineage>
</organism>
<dbReference type="AlphaFoldDB" id="A0A6A6RMA7"/>
<dbReference type="OrthoDB" id="37659at2759"/>
<evidence type="ECO:0000313" key="2">
    <source>
        <dbReference type="Proteomes" id="UP000799753"/>
    </source>
</evidence>
<evidence type="ECO:0000313" key="1">
    <source>
        <dbReference type="EMBL" id="KAF2636799.1"/>
    </source>
</evidence>
<name>A0A6A6RMA7_9PLEO</name>